<sequence>MRDRHRETIFFQFFNACSPIADRRRREPPFFWRNWRSRPAMLRGTPPKYKLSIPKKFKFDNQN</sequence>
<name>A0A2H0WU44_9BACT</name>
<proteinExistence type="predicted"/>
<dbReference type="AlphaFoldDB" id="A0A2H0WU44"/>
<accession>A0A2H0WU44</accession>
<evidence type="ECO:0000313" key="1">
    <source>
        <dbReference type="EMBL" id="PIS16131.1"/>
    </source>
</evidence>
<organism evidence="1 2">
    <name type="scientific">Candidatus Portnoybacteria bacterium CG09_land_8_20_14_0_10_44_13</name>
    <dbReference type="NCBI Taxonomy" id="1974811"/>
    <lineage>
        <taxon>Bacteria</taxon>
        <taxon>Candidatus Portnoyibacteriota</taxon>
    </lineage>
</organism>
<reference evidence="2" key="1">
    <citation type="submission" date="2017-09" db="EMBL/GenBank/DDBJ databases">
        <title>Depth-based differentiation of microbial function through sediment-hosted aquifers and enrichment of novel symbionts in the deep terrestrial subsurface.</title>
        <authorList>
            <person name="Probst A.J."/>
            <person name="Ladd B."/>
            <person name="Jarett J.K."/>
            <person name="Geller-Mcgrath D.E."/>
            <person name="Sieber C.M.K."/>
            <person name="Emerson J.B."/>
            <person name="Anantharaman K."/>
            <person name="Thomas B.C."/>
            <person name="Malmstrom R."/>
            <person name="Stieglmeier M."/>
            <person name="Klingl A."/>
            <person name="Woyke T."/>
            <person name="Ryan C.M."/>
            <person name="Banfield J.F."/>
        </authorList>
    </citation>
    <scope>NUCLEOTIDE SEQUENCE [LARGE SCALE GENOMIC DNA]</scope>
</reference>
<evidence type="ECO:0000313" key="2">
    <source>
        <dbReference type="Proteomes" id="UP000229080"/>
    </source>
</evidence>
<protein>
    <submittedName>
        <fullName evidence="1">Uncharacterized protein</fullName>
    </submittedName>
</protein>
<dbReference type="EMBL" id="PEZF01000193">
    <property type="protein sequence ID" value="PIS16131.1"/>
    <property type="molecule type" value="Genomic_DNA"/>
</dbReference>
<dbReference type="Proteomes" id="UP000229080">
    <property type="component" value="Unassembled WGS sequence"/>
</dbReference>
<gene>
    <name evidence="1" type="ORF">COT61_05490</name>
</gene>
<comment type="caution">
    <text evidence="1">The sequence shown here is derived from an EMBL/GenBank/DDBJ whole genome shotgun (WGS) entry which is preliminary data.</text>
</comment>